<evidence type="ECO:0000313" key="17">
    <source>
        <dbReference type="EMBL" id="KAJ1189987.1"/>
    </source>
</evidence>
<dbReference type="InterPro" id="IPR036179">
    <property type="entry name" value="Ig-like_dom_sf"/>
</dbReference>
<dbReference type="SMART" id="SM00409">
    <property type="entry name" value="IG"/>
    <property type="match status" value="1"/>
</dbReference>
<evidence type="ECO:0000256" key="3">
    <source>
        <dbReference type="ARBA" id="ARBA00020871"/>
    </source>
</evidence>
<evidence type="ECO:0000256" key="8">
    <source>
        <dbReference type="ARBA" id="ARBA00023157"/>
    </source>
</evidence>
<comment type="caution">
    <text evidence="17">The sequence shown here is derived from an EMBL/GenBank/DDBJ whole genome shotgun (WGS) entry which is preliminary data.</text>
</comment>
<keyword evidence="7 14" id="KW-0472">Membrane</keyword>
<dbReference type="Pfam" id="PF07686">
    <property type="entry name" value="V-set"/>
    <property type="match status" value="1"/>
</dbReference>
<evidence type="ECO:0000259" key="16">
    <source>
        <dbReference type="PROSITE" id="PS50835"/>
    </source>
</evidence>
<dbReference type="PRINTS" id="PR00213">
    <property type="entry name" value="MYELINP0"/>
</dbReference>
<feature type="domain" description="Ig-like" evidence="16">
    <location>
        <begin position="33"/>
        <end position="136"/>
    </location>
</feature>
<dbReference type="GO" id="GO:0005886">
    <property type="term" value="C:plasma membrane"/>
    <property type="evidence" value="ECO:0007669"/>
    <property type="project" value="TreeGrafter"/>
</dbReference>
<evidence type="ECO:0000256" key="12">
    <source>
        <dbReference type="ARBA" id="ARBA00032781"/>
    </source>
</evidence>
<gene>
    <name evidence="17" type="ORF">NDU88_006728</name>
</gene>
<feature type="signal peptide" evidence="15">
    <location>
        <begin position="1"/>
        <end position="19"/>
    </location>
</feature>
<evidence type="ECO:0000256" key="7">
    <source>
        <dbReference type="ARBA" id="ARBA00023136"/>
    </source>
</evidence>
<keyword evidence="4 14" id="KW-0812">Transmembrane</keyword>
<comment type="subcellular location">
    <subcellularLocation>
        <location evidence="1">Membrane</location>
        <topology evidence="1">Single-pass type I membrane protein</topology>
    </subcellularLocation>
</comment>
<dbReference type="Gene3D" id="2.60.40.10">
    <property type="entry name" value="Immunoglobulins"/>
    <property type="match status" value="1"/>
</dbReference>
<dbReference type="InterPro" id="IPR000920">
    <property type="entry name" value="Myelin_P0-rel"/>
</dbReference>
<evidence type="ECO:0000256" key="6">
    <source>
        <dbReference type="ARBA" id="ARBA00022989"/>
    </source>
</evidence>
<dbReference type="InterPro" id="IPR013783">
    <property type="entry name" value="Ig-like_fold"/>
</dbReference>
<protein>
    <recommendedName>
        <fullName evidence="3">Myelin protein P0</fullName>
    </recommendedName>
    <alternativeName>
        <fullName evidence="12">Myelin peripheral protein</fullName>
    </alternativeName>
    <alternativeName>
        <fullName evidence="11">Myelin protein zero</fullName>
    </alternativeName>
</protein>
<sequence>MELRSLLLLLLAGVSRVLSVTVKMDSEVFGVIGGQAKLPCSFKSDFAISEKVTVDWKYKPQNGGPLEMILHYQGEAYPTTTGIFKGRILWKGSIPWKDASIAVEGLTLQDNGTFYCTVKNPPDVFSNLPHTVFTVTEKSIFFQLSETTLLSILVFAPSTVVVVLLLVRMGRKNGVLGTRRKSVKKSSIEVSKETGMDRKPGCLMRMCLGCANCIDDSDDEQHVPER</sequence>
<evidence type="ECO:0000256" key="2">
    <source>
        <dbReference type="ARBA" id="ARBA00007180"/>
    </source>
</evidence>
<evidence type="ECO:0000256" key="5">
    <source>
        <dbReference type="ARBA" id="ARBA00022729"/>
    </source>
</evidence>
<dbReference type="Proteomes" id="UP001066276">
    <property type="component" value="Chromosome 3_1"/>
</dbReference>
<feature type="chain" id="PRO_5043764963" description="Myelin protein P0" evidence="15">
    <location>
        <begin position="20"/>
        <end position="226"/>
    </location>
</feature>
<evidence type="ECO:0000256" key="11">
    <source>
        <dbReference type="ARBA" id="ARBA00029587"/>
    </source>
</evidence>
<evidence type="ECO:0000313" key="18">
    <source>
        <dbReference type="Proteomes" id="UP001066276"/>
    </source>
</evidence>
<dbReference type="InterPro" id="IPR003599">
    <property type="entry name" value="Ig_sub"/>
</dbReference>
<proteinExistence type="inferred from homology"/>
<name>A0AAV7UMF4_PLEWA</name>
<dbReference type="AlphaFoldDB" id="A0AAV7UMF4"/>
<keyword evidence="18" id="KW-1185">Reference proteome</keyword>
<keyword evidence="5 15" id="KW-0732">Signal</keyword>
<evidence type="ECO:0000256" key="9">
    <source>
        <dbReference type="ARBA" id="ARBA00023180"/>
    </source>
</evidence>
<evidence type="ECO:0000256" key="15">
    <source>
        <dbReference type="SAM" id="SignalP"/>
    </source>
</evidence>
<comment type="similarity">
    <text evidence="2">Belongs to the myelin P0 protein family.</text>
</comment>
<evidence type="ECO:0000256" key="10">
    <source>
        <dbReference type="ARBA" id="ARBA00023319"/>
    </source>
</evidence>
<dbReference type="FunFam" id="2.60.40.10:FF:000193">
    <property type="entry name" value="Myelin protein zero-like 1 like"/>
    <property type="match status" value="1"/>
</dbReference>
<evidence type="ECO:0000256" key="4">
    <source>
        <dbReference type="ARBA" id="ARBA00022692"/>
    </source>
</evidence>
<comment type="function">
    <text evidence="13">Creation of an extracellular membrane face which guides the wrapping process and ultimately compacts adjacent lamellae.</text>
</comment>
<evidence type="ECO:0000256" key="1">
    <source>
        <dbReference type="ARBA" id="ARBA00004479"/>
    </source>
</evidence>
<dbReference type="EMBL" id="JANPWB010000005">
    <property type="protein sequence ID" value="KAJ1189987.1"/>
    <property type="molecule type" value="Genomic_DNA"/>
</dbReference>
<dbReference type="SUPFAM" id="SSF48726">
    <property type="entry name" value="Immunoglobulin"/>
    <property type="match status" value="1"/>
</dbReference>
<dbReference type="InterPro" id="IPR013106">
    <property type="entry name" value="Ig_V-set"/>
</dbReference>
<keyword evidence="9" id="KW-0325">Glycoprotein</keyword>
<dbReference type="SMART" id="SM00406">
    <property type="entry name" value="IGv"/>
    <property type="match status" value="1"/>
</dbReference>
<dbReference type="PANTHER" id="PTHR13869">
    <property type="entry name" value="MYELIN P0 RELATED"/>
    <property type="match status" value="1"/>
</dbReference>
<dbReference type="InterPro" id="IPR007110">
    <property type="entry name" value="Ig-like_dom"/>
</dbReference>
<reference evidence="17" key="1">
    <citation type="journal article" date="2022" name="bioRxiv">
        <title>Sequencing and chromosome-scale assembly of the giantPleurodeles waltlgenome.</title>
        <authorList>
            <person name="Brown T."/>
            <person name="Elewa A."/>
            <person name="Iarovenko S."/>
            <person name="Subramanian E."/>
            <person name="Araus A.J."/>
            <person name="Petzold A."/>
            <person name="Susuki M."/>
            <person name="Suzuki K.-i.T."/>
            <person name="Hayashi T."/>
            <person name="Toyoda A."/>
            <person name="Oliveira C."/>
            <person name="Osipova E."/>
            <person name="Leigh N.D."/>
            <person name="Simon A."/>
            <person name="Yun M.H."/>
        </authorList>
    </citation>
    <scope>NUCLEOTIDE SEQUENCE</scope>
    <source>
        <strain evidence="17">20211129_DDA</strain>
        <tissue evidence="17">Liver</tissue>
    </source>
</reference>
<keyword evidence="8" id="KW-1015">Disulfide bond</keyword>
<evidence type="ECO:0000256" key="14">
    <source>
        <dbReference type="SAM" id="Phobius"/>
    </source>
</evidence>
<dbReference type="PANTHER" id="PTHR13869:SF20">
    <property type="entry name" value="MYELIN PROTEIN ZERO-LIKE PROTEIN 3"/>
    <property type="match status" value="1"/>
</dbReference>
<dbReference type="PROSITE" id="PS50835">
    <property type="entry name" value="IG_LIKE"/>
    <property type="match status" value="1"/>
</dbReference>
<keyword evidence="10" id="KW-0393">Immunoglobulin domain</keyword>
<evidence type="ECO:0000256" key="13">
    <source>
        <dbReference type="ARBA" id="ARBA00058349"/>
    </source>
</evidence>
<feature type="transmembrane region" description="Helical" evidence="14">
    <location>
        <begin position="148"/>
        <end position="167"/>
    </location>
</feature>
<accession>A0AAV7UMF4</accession>
<organism evidence="17 18">
    <name type="scientific">Pleurodeles waltl</name>
    <name type="common">Iberian ribbed newt</name>
    <dbReference type="NCBI Taxonomy" id="8319"/>
    <lineage>
        <taxon>Eukaryota</taxon>
        <taxon>Metazoa</taxon>
        <taxon>Chordata</taxon>
        <taxon>Craniata</taxon>
        <taxon>Vertebrata</taxon>
        <taxon>Euteleostomi</taxon>
        <taxon>Amphibia</taxon>
        <taxon>Batrachia</taxon>
        <taxon>Caudata</taxon>
        <taxon>Salamandroidea</taxon>
        <taxon>Salamandridae</taxon>
        <taxon>Pleurodelinae</taxon>
        <taxon>Pleurodeles</taxon>
    </lineage>
</organism>
<keyword evidence="6 14" id="KW-1133">Transmembrane helix</keyword>